<dbReference type="PIRSF" id="PIRSF037266">
    <property type="entry name" value="UCP037266"/>
    <property type="match status" value="1"/>
</dbReference>
<gene>
    <name evidence="1" type="ORF">FN961_05340</name>
</gene>
<dbReference type="InterPro" id="IPR036388">
    <property type="entry name" value="WH-like_DNA-bd_sf"/>
</dbReference>
<name>A0A553JSP6_SHEHA</name>
<sequence length="97" mass="10995">MDIEVSKQKKAFLRKLYLAHHIDSEQHNLLSLNKLTGMPRRTLQDAIAVLGDIGIECQFIQDGERNNSGYYRIQAWGPINSVWVSANLNEITEILAA</sequence>
<accession>A0A553JSP6</accession>
<protein>
    <recommendedName>
        <fullName evidence="3">Helix-turn-helix domain-containing protein</fullName>
    </recommendedName>
</protein>
<dbReference type="Pfam" id="PF09904">
    <property type="entry name" value="HTH_43"/>
    <property type="match status" value="1"/>
</dbReference>
<comment type="caution">
    <text evidence="1">The sequence shown here is derived from an EMBL/GenBank/DDBJ whole genome shotgun (WGS) entry which is preliminary data.</text>
</comment>
<dbReference type="InterPro" id="IPR017162">
    <property type="entry name" value="UCP037266"/>
</dbReference>
<keyword evidence="2" id="KW-1185">Reference proteome</keyword>
<dbReference type="AlphaFoldDB" id="A0A553JSP6"/>
<dbReference type="Gene3D" id="1.10.10.10">
    <property type="entry name" value="Winged helix-like DNA-binding domain superfamily/Winged helix DNA-binding domain"/>
    <property type="match status" value="1"/>
</dbReference>
<evidence type="ECO:0000313" key="1">
    <source>
        <dbReference type="EMBL" id="TRY15482.1"/>
    </source>
</evidence>
<proteinExistence type="predicted"/>
<evidence type="ECO:0008006" key="3">
    <source>
        <dbReference type="Google" id="ProtNLM"/>
    </source>
</evidence>
<reference evidence="2" key="1">
    <citation type="submission" date="2019-07" db="EMBL/GenBank/DDBJ databases">
        <title>Shewanella sp. YLB-08 draft genomic sequence.</title>
        <authorList>
            <person name="Yu L."/>
        </authorList>
    </citation>
    <scope>NUCLEOTIDE SEQUENCE [LARGE SCALE GENOMIC DNA]</scope>
    <source>
        <strain evidence="2">JCM 20706</strain>
    </source>
</reference>
<dbReference type="OrthoDB" id="5735527at2"/>
<evidence type="ECO:0000313" key="2">
    <source>
        <dbReference type="Proteomes" id="UP000318126"/>
    </source>
</evidence>
<organism evidence="1 2">
    <name type="scientific">Shewanella hanedai</name>
    <name type="common">Alteromonas hanedai</name>
    <dbReference type="NCBI Taxonomy" id="25"/>
    <lineage>
        <taxon>Bacteria</taxon>
        <taxon>Pseudomonadati</taxon>
        <taxon>Pseudomonadota</taxon>
        <taxon>Gammaproteobacteria</taxon>
        <taxon>Alteromonadales</taxon>
        <taxon>Shewanellaceae</taxon>
        <taxon>Shewanella</taxon>
    </lineage>
</organism>
<dbReference type="RefSeq" id="WP_143563520.1">
    <property type="nucleotide sequence ID" value="NZ_BMPL01000009.1"/>
</dbReference>
<dbReference type="EMBL" id="VKGK01000004">
    <property type="protein sequence ID" value="TRY15482.1"/>
    <property type="molecule type" value="Genomic_DNA"/>
</dbReference>
<dbReference type="Proteomes" id="UP000318126">
    <property type="component" value="Unassembled WGS sequence"/>
</dbReference>